<dbReference type="Proteomes" id="UP000075635">
    <property type="component" value="Unassembled WGS sequence"/>
</dbReference>
<organism evidence="2 3">
    <name type="scientific">Sorangium cellulosum</name>
    <name type="common">Polyangium cellulosum</name>
    <dbReference type="NCBI Taxonomy" id="56"/>
    <lineage>
        <taxon>Bacteria</taxon>
        <taxon>Pseudomonadati</taxon>
        <taxon>Myxococcota</taxon>
        <taxon>Polyangia</taxon>
        <taxon>Polyangiales</taxon>
        <taxon>Polyangiaceae</taxon>
        <taxon>Sorangium</taxon>
    </lineage>
</organism>
<dbReference type="AlphaFoldDB" id="A0A150RU15"/>
<evidence type="ECO:0000313" key="2">
    <source>
        <dbReference type="EMBL" id="KYF83749.1"/>
    </source>
</evidence>
<protein>
    <submittedName>
        <fullName evidence="2">Uncharacterized protein</fullName>
    </submittedName>
</protein>
<name>A0A150RU15_SORCE</name>
<feature type="region of interest" description="Disordered" evidence="1">
    <location>
        <begin position="1"/>
        <end position="28"/>
    </location>
</feature>
<sequence length="61" mass="6409">MSFAERRSLAGPRKAEPSAASATDATDADKIAQTLVELRVDLSSLVTRGTPESGIAHALDR</sequence>
<proteinExistence type="predicted"/>
<accession>A0A150RU15</accession>
<evidence type="ECO:0000256" key="1">
    <source>
        <dbReference type="SAM" id="MobiDB-lite"/>
    </source>
</evidence>
<gene>
    <name evidence="2" type="ORF">BE17_34875</name>
</gene>
<feature type="compositionally biased region" description="Basic and acidic residues" evidence="1">
    <location>
        <begin position="1"/>
        <end position="16"/>
    </location>
</feature>
<evidence type="ECO:0000313" key="3">
    <source>
        <dbReference type="Proteomes" id="UP000075635"/>
    </source>
</evidence>
<dbReference type="EMBL" id="JEMB01002053">
    <property type="protein sequence ID" value="KYF83749.1"/>
    <property type="molecule type" value="Genomic_DNA"/>
</dbReference>
<reference evidence="2 3" key="1">
    <citation type="submission" date="2014-02" db="EMBL/GenBank/DDBJ databases">
        <title>The small core and large imbalanced accessory genome model reveals a collaborative survival strategy of Sorangium cellulosum strains in nature.</title>
        <authorList>
            <person name="Han K."/>
            <person name="Peng R."/>
            <person name="Blom J."/>
            <person name="Li Y.-Z."/>
        </authorList>
    </citation>
    <scope>NUCLEOTIDE SEQUENCE [LARGE SCALE GENOMIC DNA]</scope>
    <source>
        <strain evidence="2 3">So0011-07</strain>
    </source>
</reference>
<comment type="caution">
    <text evidence="2">The sequence shown here is derived from an EMBL/GenBank/DDBJ whole genome shotgun (WGS) entry which is preliminary data.</text>
</comment>